<evidence type="ECO:0000313" key="1">
    <source>
        <dbReference type="EMBL" id="QJE02681.1"/>
    </source>
</evidence>
<dbReference type="Proteomes" id="UP000502415">
    <property type="component" value="Chromosome"/>
</dbReference>
<dbReference type="RefSeq" id="WP_170204763.1">
    <property type="nucleotide sequence ID" value="NZ_CP051685.1"/>
</dbReference>
<dbReference type="KEGG" id="mfy:HH212_23895"/>
<proteinExistence type="predicted"/>
<keyword evidence="2" id="KW-1185">Reference proteome</keyword>
<sequence length="462" mass="49945">MRLPGTRYQEPGWEEVRKLLGQCSLAALRAGAPAHPDSDPQARADALERYVEAMAAALHALRRTARAQAPGNAYGDSVFELALSLLFELQARPADWHALCEALDGVDRGGADDGLLRKKVNDMYALLRDRVDADNYQAACGRPCSANRMYAYRMLDTAYGEIARLFADWERHRDQVGAILGRELAGVPIEVRQLRGIGGCRPEWVLRWSATRARFGPGPGPLHTRSKRFASLKDQPERIGAMLAEIGEYQVLSDNRDRDWLQDLDDAAVWMEDYWRVLQESVDAAVPGPDRILEARQDALDADACDADARDPAAAGVDPDDAQADCAAQDGLGAAGDGQALAAAARLEAIALAVALPPGYMQAAAHAEEAGGWVARALRDAGLPVRLAVYARVLGAADDAYPDAWRDPASGELPTMRQLAALAQVSLPTLRKRRDAAIDKLVAIERPAAIEQPGAAPIRRSG</sequence>
<accession>A0A7Z2ZUH1</accession>
<protein>
    <submittedName>
        <fullName evidence="1">Uncharacterized protein</fullName>
    </submittedName>
</protein>
<dbReference type="AlphaFoldDB" id="A0A7Z2ZUH1"/>
<organism evidence="1 2">
    <name type="scientific">Massilia forsythiae</name>
    <dbReference type="NCBI Taxonomy" id="2728020"/>
    <lineage>
        <taxon>Bacteria</taxon>
        <taxon>Pseudomonadati</taxon>
        <taxon>Pseudomonadota</taxon>
        <taxon>Betaproteobacteria</taxon>
        <taxon>Burkholderiales</taxon>
        <taxon>Oxalobacteraceae</taxon>
        <taxon>Telluria group</taxon>
        <taxon>Massilia</taxon>
    </lineage>
</organism>
<reference evidence="1 2" key="1">
    <citation type="submission" date="2020-04" db="EMBL/GenBank/DDBJ databases">
        <title>Genome sequencing of novel species.</title>
        <authorList>
            <person name="Heo J."/>
            <person name="Kim S.-J."/>
            <person name="Kim J.-S."/>
            <person name="Hong S.-B."/>
            <person name="Kwon S.-W."/>
        </authorList>
    </citation>
    <scope>NUCLEOTIDE SEQUENCE [LARGE SCALE GENOMIC DNA]</scope>
    <source>
        <strain evidence="1 2">GN2-R2</strain>
    </source>
</reference>
<evidence type="ECO:0000313" key="2">
    <source>
        <dbReference type="Proteomes" id="UP000502415"/>
    </source>
</evidence>
<gene>
    <name evidence="1" type="ORF">HH212_23895</name>
</gene>
<name>A0A7Z2ZUH1_9BURK</name>
<dbReference type="EMBL" id="CP051685">
    <property type="protein sequence ID" value="QJE02681.1"/>
    <property type="molecule type" value="Genomic_DNA"/>
</dbReference>